<keyword evidence="1" id="KW-0472">Membrane</keyword>
<gene>
    <name evidence="2" type="primary">Tmco2</name>
</gene>
<dbReference type="CTD" id="127391"/>
<reference evidence="2" key="2">
    <citation type="submission" date="2025-09" db="UniProtKB">
        <authorList>
            <consortium name="Ensembl"/>
        </authorList>
    </citation>
    <scope>IDENTIFICATION</scope>
</reference>
<evidence type="ECO:0000313" key="3">
    <source>
        <dbReference type="Proteomes" id="UP000694381"/>
    </source>
</evidence>
<proteinExistence type="predicted"/>
<dbReference type="GeneTree" id="ENSGT00390000001528"/>
<dbReference type="Pfam" id="PF15844">
    <property type="entry name" value="TMCCDC2"/>
    <property type="match status" value="1"/>
</dbReference>
<keyword evidence="1" id="KW-0812">Transmembrane</keyword>
<reference evidence="2" key="1">
    <citation type="submission" date="2025-08" db="UniProtKB">
        <authorList>
            <consortium name="Ensembl"/>
        </authorList>
    </citation>
    <scope>IDENTIFICATION</scope>
</reference>
<sequence length="185" mass="20205">MPTSPSSSSSWDNLLNALAQSSAWTWLQATFIGETTVPQPTNSGILDNLASAVQIILGISFLTLLVLGLFALWKRSVRSIQKIVVFVITLYQLYKKGSDFFQALLANPDGSGHHVQDSNIFMSLGLQEKILKKLQMVENKVKDLEGMIAAQKPAVKRDCSSEPYCSCSDCQSPLPISGFTSSSEM</sequence>
<dbReference type="KEGG" id="ngi:103724888"/>
<dbReference type="RefSeq" id="XP_008820258.1">
    <property type="nucleotide sequence ID" value="XM_008822036.3"/>
</dbReference>
<dbReference type="PANTHER" id="PTHR38496">
    <property type="entry name" value="TRANSMEMBRANE AND COILED-COIL DOMAIN-CONTAINING PROTEIN 2"/>
    <property type="match status" value="1"/>
</dbReference>
<dbReference type="GeneID" id="103724888"/>
<dbReference type="OMA" id="WNWLQAT"/>
<organism evidence="2 3">
    <name type="scientific">Nannospalax galili</name>
    <name type="common">Northern Israeli blind subterranean mole rat</name>
    <name type="synonym">Spalax galili</name>
    <dbReference type="NCBI Taxonomy" id="1026970"/>
    <lineage>
        <taxon>Eukaryota</taxon>
        <taxon>Metazoa</taxon>
        <taxon>Chordata</taxon>
        <taxon>Craniata</taxon>
        <taxon>Vertebrata</taxon>
        <taxon>Euteleostomi</taxon>
        <taxon>Mammalia</taxon>
        <taxon>Eutheria</taxon>
        <taxon>Euarchontoglires</taxon>
        <taxon>Glires</taxon>
        <taxon>Rodentia</taxon>
        <taxon>Myomorpha</taxon>
        <taxon>Muroidea</taxon>
        <taxon>Spalacidae</taxon>
        <taxon>Spalacinae</taxon>
        <taxon>Nannospalax</taxon>
    </lineage>
</organism>
<protein>
    <recommendedName>
        <fullName evidence="4">Transmembrane and coiled-coil domain-containing protein 2</fullName>
    </recommendedName>
</protein>
<evidence type="ECO:0000256" key="1">
    <source>
        <dbReference type="SAM" id="Phobius"/>
    </source>
</evidence>
<evidence type="ECO:0000313" key="2">
    <source>
        <dbReference type="Ensembl" id="ENSNGAP00000001319.1"/>
    </source>
</evidence>
<dbReference type="PANTHER" id="PTHR38496:SF1">
    <property type="entry name" value="TRANSMEMBRANE AND COILED-COIL DOMAIN-CONTAINING PROTEIN 2"/>
    <property type="match status" value="1"/>
</dbReference>
<feature type="transmembrane region" description="Helical" evidence="1">
    <location>
        <begin position="52"/>
        <end position="73"/>
    </location>
</feature>
<evidence type="ECO:0008006" key="4">
    <source>
        <dbReference type="Google" id="ProtNLM"/>
    </source>
</evidence>
<dbReference type="Proteomes" id="UP000694381">
    <property type="component" value="Unassembled WGS sequence"/>
</dbReference>
<keyword evidence="3" id="KW-1185">Reference proteome</keyword>
<dbReference type="Ensembl" id="ENSNGAT00000001340.1">
    <property type="protein sequence ID" value="ENSNGAP00000001319.1"/>
    <property type="gene ID" value="ENSNGAG00000000988.1"/>
</dbReference>
<dbReference type="InterPro" id="IPR031697">
    <property type="entry name" value="TMCCDC2"/>
</dbReference>
<dbReference type="GO" id="GO:0005634">
    <property type="term" value="C:nucleus"/>
    <property type="evidence" value="ECO:0007669"/>
    <property type="project" value="TreeGrafter"/>
</dbReference>
<name>A0A8C6QAY9_NANGA</name>
<dbReference type="OrthoDB" id="8965057at2759"/>
<accession>A0A8C6QAY9</accession>
<keyword evidence="1" id="KW-1133">Transmembrane helix</keyword>
<dbReference type="AlphaFoldDB" id="A0A8C6QAY9"/>